<organism evidence="2 3">
    <name type="scientific">Desulforamulus reducens (strain ATCC BAA-1160 / DSM 100696 / MI-1)</name>
    <name type="common">Desulfotomaculum reducens</name>
    <dbReference type="NCBI Taxonomy" id="349161"/>
    <lineage>
        <taxon>Bacteria</taxon>
        <taxon>Bacillati</taxon>
        <taxon>Bacillota</taxon>
        <taxon>Clostridia</taxon>
        <taxon>Eubacteriales</taxon>
        <taxon>Peptococcaceae</taxon>
        <taxon>Desulforamulus</taxon>
    </lineage>
</organism>
<evidence type="ECO:0000259" key="1">
    <source>
        <dbReference type="Pfam" id="PF08291"/>
    </source>
</evidence>
<dbReference type="Proteomes" id="UP000001556">
    <property type="component" value="Chromosome"/>
</dbReference>
<evidence type="ECO:0000313" key="2">
    <source>
        <dbReference type="EMBL" id="ABO50766.1"/>
    </source>
</evidence>
<dbReference type="HOGENOM" id="CLU_195878_0_0_9"/>
<dbReference type="InterPro" id="IPR013230">
    <property type="entry name" value="Peptidase_M15A_C"/>
</dbReference>
<name>A4J6R3_DESRM</name>
<dbReference type="OrthoDB" id="5242612at2"/>
<protein>
    <submittedName>
        <fullName evidence="2">Peptidase M15A</fullName>
    </submittedName>
</protein>
<dbReference type="InterPro" id="IPR009045">
    <property type="entry name" value="Zn_M74/Hedgehog-like"/>
</dbReference>
<evidence type="ECO:0000313" key="3">
    <source>
        <dbReference type="Proteomes" id="UP000001556"/>
    </source>
</evidence>
<dbReference type="EMBL" id="CP000612">
    <property type="protein sequence ID" value="ABO50766.1"/>
    <property type="molecule type" value="Genomic_DNA"/>
</dbReference>
<reference evidence="2 3" key="1">
    <citation type="submission" date="2007-03" db="EMBL/GenBank/DDBJ databases">
        <title>Complete sequence of Desulfotomaculum reducens MI-1.</title>
        <authorList>
            <consortium name="US DOE Joint Genome Institute"/>
            <person name="Copeland A."/>
            <person name="Lucas S."/>
            <person name="Lapidus A."/>
            <person name="Barry K."/>
            <person name="Detter J.C."/>
            <person name="Glavina del Rio T."/>
            <person name="Hammon N."/>
            <person name="Israni S."/>
            <person name="Dalin E."/>
            <person name="Tice H."/>
            <person name="Pitluck S."/>
            <person name="Sims D."/>
            <person name="Brettin T."/>
            <person name="Bruce D."/>
            <person name="Han C."/>
            <person name="Tapia R."/>
            <person name="Schmutz J."/>
            <person name="Larimer F."/>
            <person name="Land M."/>
            <person name="Hauser L."/>
            <person name="Kyrpides N."/>
            <person name="Kim E."/>
            <person name="Tebo B.M."/>
            <person name="Richardson P."/>
        </authorList>
    </citation>
    <scope>NUCLEOTIDE SEQUENCE [LARGE SCALE GENOMIC DNA]</scope>
    <source>
        <strain evidence="2 3">MI-1</strain>
    </source>
</reference>
<dbReference type="SUPFAM" id="SSF55166">
    <property type="entry name" value="Hedgehog/DD-peptidase"/>
    <property type="match status" value="1"/>
</dbReference>
<dbReference type="Pfam" id="PF08291">
    <property type="entry name" value="Peptidase_M15_3"/>
    <property type="match status" value="1"/>
</dbReference>
<sequence length="80" mass="8848">MEELFKLASNYRCPPHNRAVGGAVNSLHLKGMAADIRVLEMTAKEITHLAEKAGFDGIGLYPSQCFVHVDVRGYCARWEG</sequence>
<keyword evidence="3" id="KW-1185">Reference proteome</keyword>
<dbReference type="eggNOG" id="COG3108">
    <property type="taxonomic scope" value="Bacteria"/>
</dbReference>
<accession>A4J6R3</accession>
<dbReference type="Gene3D" id="3.30.1380.10">
    <property type="match status" value="1"/>
</dbReference>
<gene>
    <name evidence="2" type="ordered locus">Dred_2254</name>
</gene>
<dbReference type="AlphaFoldDB" id="A4J6R3"/>
<dbReference type="RefSeq" id="WP_011878567.1">
    <property type="nucleotide sequence ID" value="NC_009253.1"/>
</dbReference>
<feature type="domain" description="Peptidase M15A C-terminal" evidence="1">
    <location>
        <begin position="7"/>
        <end position="70"/>
    </location>
</feature>
<dbReference type="KEGG" id="drm:Dred_2254"/>
<proteinExistence type="predicted"/>
<dbReference type="STRING" id="349161.Dred_2254"/>